<dbReference type="RefSeq" id="WP_260998673.1">
    <property type="nucleotide sequence ID" value="NZ_CP054475.1"/>
</dbReference>
<dbReference type="EMBL" id="CP054475">
    <property type="protein sequence ID" value="UXD86732.1"/>
    <property type="molecule type" value="Genomic_DNA"/>
</dbReference>
<gene>
    <name evidence="3" type="ORF">HUF19_04410</name>
</gene>
<proteinExistence type="predicted"/>
<name>A0ABY6A6W5_9GAMM</name>
<evidence type="ECO:0000259" key="2">
    <source>
        <dbReference type="Pfam" id="PF07603"/>
    </source>
</evidence>
<evidence type="ECO:0000313" key="3">
    <source>
        <dbReference type="EMBL" id="UXD86732.1"/>
    </source>
</evidence>
<keyword evidence="1" id="KW-1133">Transmembrane helix</keyword>
<dbReference type="Proteomes" id="UP001065322">
    <property type="component" value="Chromosome"/>
</dbReference>
<organism evidence="3 4">
    <name type="scientific">Thalassolituus hydrocarboniclasticus</name>
    <dbReference type="NCBI Taxonomy" id="2742796"/>
    <lineage>
        <taxon>Bacteria</taxon>
        <taxon>Pseudomonadati</taxon>
        <taxon>Pseudomonadota</taxon>
        <taxon>Gammaproteobacteria</taxon>
        <taxon>Oceanospirillales</taxon>
        <taxon>Oceanospirillaceae</taxon>
        <taxon>Thalassolituus</taxon>
    </lineage>
</organism>
<dbReference type="Pfam" id="PF07603">
    <property type="entry name" value="Lcl_C"/>
    <property type="match status" value="1"/>
</dbReference>
<dbReference type="PROSITE" id="PS51257">
    <property type="entry name" value="PROKAR_LIPOPROTEIN"/>
    <property type="match status" value="1"/>
</dbReference>
<accession>A0ABY6A6W5</accession>
<sequence length="471" mass="52373">MTKRNSYFCSFPLPFFVYIGVLLALLAGCDDGSRSGGSTASPPDSGKLSAPLAPRFGMSALPPIPQLHERALVEGQLALAATTVDWSGFRVQWLFDDESLGEAVSVAADGKFRLPRPLQDAPAGLWAEAWSGAYRLRGRPDELGHLQLSALSTARAALSNGSRAEPANPQLEPLHNILHAVLLEGISDGAETTADHAATPLLAHYKSSWQLAQVLARSPVHRIAFQLRHQQALADSFALLHQLPDFGHGDLSEQQRMVRLDRWGTPLRWQHRPYQEQAWGCVDYLQLGQRWLVSEESSTALTLNALQQRLHALSQQHFCGQDQWRLPTVNELHSLINHDNGGWAFPLSLPFAGSNIYWVQDEQGQAQIFDLQRNRVISDAQQAHWLPLVVRGEEYSIRSQNRRSVSSNRSDMFMDFSVLQALYGVAFPGADNDRPVSDKGQQTDDVWLQESCSECHLEVQTDPQTEPQTDP</sequence>
<keyword evidence="4" id="KW-1185">Reference proteome</keyword>
<keyword evidence="1" id="KW-0812">Transmembrane</keyword>
<evidence type="ECO:0000313" key="4">
    <source>
        <dbReference type="Proteomes" id="UP001065322"/>
    </source>
</evidence>
<keyword evidence="1" id="KW-0472">Membrane</keyword>
<reference evidence="4" key="1">
    <citation type="submission" date="2020-06" db="EMBL/GenBank/DDBJ databases">
        <title>Thalassolituus marinus alknpb1M-1, a hydrocarbon-degrading bacterium isolated from the deep-sea overlying water using an in-situ strategy from the South China Sea basin.</title>
        <authorList>
            <person name="Dong C."/>
            <person name="Chen Y."/>
            <person name="Shao Z."/>
        </authorList>
    </citation>
    <scope>NUCLEOTIDE SEQUENCE [LARGE SCALE GENOMIC DNA]</scope>
    <source>
        <strain evidence="4">alknpb1M-1</strain>
    </source>
</reference>
<evidence type="ECO:0000256" key="1">
    <source>
        <dbReference type="SAM" id="Phobius"/>
    </source>
</evidence>
<feature type="transmembrane region" description="Helical" evidence="1">
    <location>
        <begin position="7"/>
        <end position="28"/>
    </location>
</feature>
<protein>
    <submittedName>
        <fullName evidence="3">DUF1566 domain-containing protein</fullName>
    </submittedName>
</protein>
<dbReference type="InterPro" id="IPR011460">
    <property type="entry name" value="Lcl_C"/>
</dbReference>
<feature type="domain" description="Lcl C-terminal" evidence="2">
    <location>
        <begin position="288"/>
        <end position="378"/>
    </location>
</feature>